<keyword evidence="1" id="KW-0472">Membrane</keyword>
<accession>A0A0A9CJ49</accession>
<dbReference type="EMBL" id="GBRH01221561">
    <property type="protein sequence ID" value="JAD76334.1"/>
    <property type="molecule type" value="Transcribed_RNA"/>
</dbReference>
<feature type="transmembrane region" description="Helical" evidence="1">
    <location>
        <begin position="21"/>
        <end position="43"/>
    </location>
</feature>
<keyword evidence="1" id="KW-0812">Transmembrane</keyword>
<reference evidence="2" key="2">
    <citation type="journal article" date="2015" name="Data Brief">
        <title>Shoot transcriptome of the giant reed, Arundo donax.</title>
        <authorList>
            <person name="Barrero R.A."/>
            <person name="Guerrero F.D."/>
            <person name="Moolhuijzen P."/>
            <person name="Goolsby J.A."/>
            <person name="Tidwell J."/>
            <person name="Bellgard S.E."/>
            <person name="Bellgard M.I."/>
        </authorList>
    </citation>
    <scope>NUCLEOTIDE SEQUENCE</scope>
    <source>
        <tissue evidence="2">Shoot tissue taken approximately 20 cm above the soil surface</tissue>
    </source>
</reference>
<keyword evidence="1" id="KW-1133">Transmembrane helix</keyword>
<evidence type="ECO:0000313" key="2">
    <source>
        <dbReference type="EMBL" id="JAD76334.1"/>
    </source>
</evidence>
<reference evidence="2" key="1">
    <citation type="submission" date="2014-09" db="EMBL/GenBank/DDBJ databases">
        <authorList>
            <person name="Magalhaes I.L.F."/>
            <person name="Oliveira U."/>
            <person name="Santos F.R."/>
            <person name="Vidigal T.H.D.A."/>
            <person name="Brescovit A.D."/>
            <person name="Santos A.J."/>
        </authorList>
    </citation>
    <scope>NUCLEOTIDE SEQUENCE</scope>
    <source>
        <tissue evidence="2">Shoot tissue taken approximately 20 cm above the soil surface</tissue>
    </source>
</reference>
<name>A0A0A9CJ49_ARUDO</name>
<sequence length="45" mass="5083">MSHSLEKRLLQRSKPLRMSQITLLILSASVPSLVTTMVLSLYLRA</sequence>
<organism evidence="2">
    <name type="scientific">Arundo donax</name>
    <name type="common">Giant reed</name>
    <name type="synonym">Donax arundinaceus</name>
    <dbReference type="NCBI Taxonomy" id="35708"/>
    <lineage>
        <taxon>Eukaryota</taxon>
        <taxon>Viridiplantae</taxon>
        <taxon>Streptophyta</taxon>
        <taxon>Embryophyta</taxon>
        <taxon>Tracheophyta</taxon>
        <taxon>Spermatophyta</taxon>
        <taxon>Magnoliopsida</taxon>
        <taxon>Liliopsida</taxon>
        <taxon>Poales</taxon>
        <taxon>Poaceae</taxon>
        <taxon>PACMAD clade</taxon>
        <taxon>Arundinoideae</taxon>
        <taxon>Arundineae</taxon>
        <taxon>Arundo</taxon>
    </lineage>
</organism>
<dbReference type="AlphaFoldDB" id="A0A0A9CJ49"/>
<proteinExistence type="predicted"/>
<protein>
    <submittedName>
        <fullName evidence="2">Uncharacterized protein</fullName>
    </submittedName>
</protein>
<evidence type="ECO:0000256" key="1">
    <source>
        <dbReference type="SAM" id="Phobius"/>
    </source>
</evidence>